<feature type="compositionally biased region" description="Acidic residues" evidence="2">
    <location>
        <begin position="175"/>
        <end position="190"/>
    </location>
</feature>
<comment type="caution">
    <text evidence="5">The sequence shown here is derived from an EMBL/GenBank/DDBJ whole genome shotgun (WGS) entry which is preliminary data.</text>
</comment>
<dbReference type="GO" id="GO:0003796">
    <property type="term" value="F:lysozyme activity"/>
    <property type="evidence" value="ECO:0007669"/>
    <property type="project" value="TreeGrafter"/>
</dbReference>
<keyword evidence="6" id="KW-1185">Reference proteome</keyword>
<dbReference type="SUPFAM" id="SSF53955">
    <property type="entry name" value="Lysozyme-like"/>
    <property type="match status" value="1"/>
</dbReference>
<dbReference type="PANTHER" id="PTHR11407">
    <property type="entry name" value="LYSOZYME C"/>
    <property type="match status" value="1"/>
</dbReference>
<evidence type="ECO:0000256" key="2">
    <source>
        <dbReference type="SAM" id="MobiDB-lite"/>
    </source>
</evidence>
<feature type="region of interest" description="Disordered" evidence="2">
    <location>
        <begin position="77"/>
        <end position="190"/>
    </location>
</feature>
<dbReference type="InterPro" id="IPR001916">
    <property type="entry name" value="Glyco_hydro_22"/>
</dbReference>
<sequence>MKALALGEMLGLLVVALVAGPAEGLVLTKCEMKAELEAMLPDMDDEDDGMKRPFKMEDILAKIICKIEFTTQFNTSQVTMMDPPKPLFPGRRPWPPRRPSVGDEGSGSAGQGEGEPVPKPENPEAPADKPERPVRRPWGRPFGRPWSPPQRGKPAVMPRFRPMGGRPWGRPQQEDSQEEPEEVEEEVEEDSSTWTLYGIFQLADRVVCESEDTPSLNICQMPCSDLIDDDISDDIDCVKELKRTHEKMKLDPEQKFMALAMRAKMMAMMFPMECRSVVAADYFAECPTD</sequence>
<evidence type="ECO:0000256" key="3">
    <source>
        <dbReference type="SAM" id="SignalP"/>
    </source>
</evidence>
<dbReference type="AlphaFoldDB" id="A0AAV6GTQ1"/>
<evidence type="ECO:0000313" key="6">
    <source>
        <dbReference type="Proteomes" id="UP000823561"/>
    </source>
</evidence>
<dbReference type="Pfam" id="PF00062">
    <property type="entry name" value="Lys"/>
    <property type="match status" value="1"/>
</dbReference>
<evidence type="ECO:0000259" key="4">
    <source>
        <dbReference type="PROSITE" id="PS00128"/>
    </source>
</evidence>
<dbReference type="InterPro" id="IPR019799">
    <property type="entry name" value="Glyco_hydro_22_CS"/>
</dbReference>
<feature type="compositionally biased region" description="Pro residues" evidence="2">
    <location>
        <begin position="83"/>
        <end position="98"/>
    </location>
</feature>
<feature type="signal peptide" evidence="3">
    <location>
        <begin position="1"/>
        <end position="24"/>
    </location>
</feature>
<keyword evidence="1" id="KW-1015">Disulfide bond</keyword>
<evidence type="ECO:0000313" key="5">
    <source>
        <dbReference type="EMBL" id="KAG5278434.1"/>
    </source>
</evidence>
<protein>
    <recommendedName>
        <fullName evidence="4">Glycosyl hydrolases family 22 (GH22) domain-containing protein</fullName>
    </recommendedName>
</protein>
<keyword evidence="3" id="KW-0732">Signal</keyword>
<name>A0AAV6GTQ1_9TELE</name>
<dbReference type="Gene3D" id="1.10.530.10">
    <property type="match status" value="1"/>
</dbReference>
<feature type="compositionally biased region" description="Gly residues" evidence="2">
    <location>
        <begin position="104"/>
        <end position="113"/>
    </location>
</feature>
<proteinExistence type="predicted"/>
<dbReference type="EMBL" id="JADWDJ010000007">
    <property type="protein sequence ID" value="KAG5278434.1"/>
    <property type="molecule type" value="Genomic_DNA"/>
</dbReference>
<gene>
    <name evidence="5" type="ORF">AALO_G00098950</name>
</gene>
<feature type="chain" id="PRO_5043428482" description="Glycosyl hydrolases family 22 (GH22) domain-containing protein" evidence="3">
    <location>
        <begin position="25"/>
        <end position="289"/>
    </location>
</feature>
<feature type="compositionally biased region" description="Basic and acidic residues" evidence="2">
    <location>
        <begin position="116"/>
        <end position="134"/>
    </location>
</feature>
<dbReference type="Proteomes" id="UP000823561">
    <property type="component" value="Chromosome 7"/>
</dbReference>
<feature type="domain" description="Glycosyl hydrolases family 22 (GH22)" evidence="4">
    <location>
        <begin position="219"/>
        <end position="237"/>
    </location>
</feature>
<dbReference type="PROSITE" id="PS00128">
    <property type="entry name" value="GLYCOSYL_HYDROL_F22_1"/>
    <property type="match status" value="1"/>
</dbReference>
<dbReference type="PANTHER" id="PTHR11407:SF62">
    <property type="entry name" value="LYSOZYME-LIKE PROTEIN 1-RELATED"/>
    <property type="match status" value="1"/>
</dbReference>
<evidence type="ECO:0000256" key="1">
    <source>
        <dbReference type="ARBA" id="ARBA00023157"/>
    </source>
</evidence>
<reference evidence="5" key="1">
    <citation type="submission" date="2020-10" db="EMBL/GenBank/DDBJ databases">
        <title>Chromosome-scale genome assembly of the Allis shad, Alosa alosa.</title>
        <authorList>
            <person name="Margot Z."/>
            <person name="Christophe K."/>
            <person name="Cabau C."/>
            <person name="Louis A."/>
            <person name="Berthelot C."/>
            <person name="Parey E."/>
            <person name="Roest Crollius H."/>
            <person name="Montfort J."/>
            <person name="Robinson-Rechavi M."/>
            <person name="Bucao C."/>
            <person name="Bouchez O."/>
            <person name="Gislard M."/>
            <person name="Lluch J."/>
            <person name="Milhes M."/>
            <person name="Lampietro C."/>
            <person name="Lopez Roques C."/>
            <person name="Donnadieu C."/>
            <person name="Braasch I."/>
            <person name="Desvignes T."/>
            <person name="Postlethwait J."/>
            <person name="Bobe J."/>
            <person name="Guiguen Y."/>
        </authorList>
    </citation>
    <scope>NUCLEOTIDE SEQUENCE</scope>
    <source>
        <strain evidence="5">M-15738</strain>
        <tissue evidence="5">Blood</tissue>
    </source>
</reference>
<organism evidence="5 6">
    <name type="scientific">Alosa alosa</name>
    <name type="common">allis shad</name>
    <dbReference type="NCBI Taxonomy" id="278164"/>
    <lineage>
        <taxon>Eukaryota</taxon>
        <taxon>Metazoa</taxon>
        <taxon>Chordata</taxon>
        <taxon>Craniata</taxon>
        <taxon>Vertebrata</taxon>
        <taxon>Euteleostomi</taxon>
        <taxon>Actinopterygii</taxon>
        <taxon>Neopterygii</taxon>
        <taxon>Teleostei</taxon>
        <taxon>Clupei</taxon>
        <taxon>Clupeiformes</taxon>
        <taxon>Clupeoidei</taxon>
        <taxon>Clupeidae</taxon>
        <taxon>Alosa</taxon>
    </lineage>
</organism>
<dbReference type="PROSITE" id="PS51348">
    <property type="entry name" value="GLYCOSYL_HYDROL_F22_2"/>
    <property type="match status" value="1"/>
</dbReference>
<accession>A0AAV6GTQ1</accession>
<dbReference type="InterPro" id="IPR023346">
    <property type="entry name" value="Lysozyme-like_dom_sf"/>
</dbReference>